<dbReference type="EMBL" id="AP011895">
    <property type="protein sequence ID" value="BAJ49522.1"/>
    <property type="molecule type" value="Genomic_DNA"/>
</dbReference>
<evidence type="ECO:0000313" key="5">
    <source>
        <dbReference type="EMBL" id="BAJ49522.1"/>
    </source>
</evidence>
<dbReference type="AlphaFoldDB" id="E6N6H3"/>
<organism evidence="3 7">
    <name type="scientific">Caldiarchaeum subterraneum</name>
    <dbReference type="NCBI Taxonomy" id="311458"/>
    <lineage>
        <taxon>Archaea</taxon>
        <taxon>Nitrososphaerota</taxon>
        <taxon>Candidatus Caldarchaeales</taxon>
        <taxon>Candidatus Caldarchaeaceae</taxon>
        <taxon>Candidatus Caldarchaeum</taxon>
    </lineage>
</organism>
<dbReference type="PIRSF" id="PIRSF016896">
    <property type="entry name" value="GHMP_arc_MJ0969"/>
    <property type="match status" value="1"/>
</dbReference>
<comment type="function">
    <text evidence="1">Phosphorylates (R)-pantoate to form (R)-4-phosphopantoate in the CoA biosynthesis pathway.</text>
</comment>
<comment type="catalytic activity">
    <reaction evidence="1">
        <text>(R)-pantoate + ATP = (R)-4-phosphopantoate + ADP + H(+)</text>
        <dbReference type="Rhea" id="RHEA:28246"/>
        <dbReference type="ChEBI" id="CHEBI:15378"/>
        <dbReference type="ChEBI" id="CHEBI:15980"/>
        <dbReference type="ChEBI" id="CHEBI:30616"/>
        <dbReference type="ChEBI" id="CHEBI:61294"/>
        <dbReference type="ChEBI" id="CHEBI:456216"/>
        <dbReference type="EC" id="2.7.1.169"/>
    </reaction>
</comment>
<accession>E6N6H3</accession>
<name>E6N6H3_CALS0</name>
<dbReference type="InterPro" id="IPR006204">
    <property type="entry name" value="GHMP_kinase_N_dom"/>
</dbReference>
<dbReference type="InterPro" id="IPR020568">
    <property type="entry name" value="Ribosomal_Su5_D2-typ_SF"/>
</dbReference>
<dbReference type="EC" id="2.7.1.169" evidence="1"/>
<dbReference type="GO" id="GO:0015937">
    <property type="term" value="P:coenzyme A biosynthetic process"/>
    <property type="evidence" value="ECO:0007669"/>
    <property type="project" value="UniProtKB-UniRule"/>
</dbReference>
<sequence length="306" mass="33093">MLLKAVFEGPTPLSSIFSPKVLDGDKLRSDPDTIGALGGGFSFFPGVRTVVEIGEGDGLSIEINGEPASFPPSEKAVEMLRKVAVFEGHVKVSHSIHVPIAMGFGTSAAAALGVLMALSRLVGRPLTLREALKHTHRVEVLCKTGLNSEAGFGHTGLVLVLKEGSPDHAVIDEIPLPPKTKLIAVAAEKTETPEAIASVERLRQLEQIGDRYMDRILRNPTPENFLKQARAFAYEAGFIDNTVHQIFDTFDKLPTIGYAQNMVGKAVHAIVYEEDAEKIVETLKKKFPNYPVYVGEAGASLLLKTE</sequence>
<dbReference type="EMBL" id="BA000048">
    <property type="protein sequence ID" value="BAJ50761.1"/>
    <property type="molecule type" value="Genomic_DNA"/>
</dbReference>
<dbReference type="InterPro" id="IPR012043">
    <property type="entry name" value="PoK"/>
</dbReference>
<keyword evidence="1" id="KW-0808">Transferase</keyword>
<keyword evidence="1" id="KW-0173">Coenzyme A biosynthesis</keyword>
<dbReference type="Pfam" id="PF00288">
    <property type="entry name" value="GHMP_kinases_N"/>
    <property type="match status" value="1"/>
</dbReference>
<evidence type="ECO:0000313" key="7">
    <source>
        <dbReference type="Proteomes" id="UP000008120"/>
    </source>
</evidence>
<gene>
    <name evidence="6" type="ORF">CSUB_C0904</name>
    <name evidence="4" type="ORF">HGMM_F02G05C25</name>
    <name evidence="5" type="ORF">HGMM_F08G03C21</name>
    <name evidence="3" type="ORF">HGMM_F33G03C04</name>
</gene>
<reference evidence="3 7" key="2">
    <citation type="journal article" date="2011" name="Nucleic Acids Res.">
        <title>Insights into the evolution of Archaea and eukaryotic protein modifier systems revealed by the genome of a novel archaeal group.</title>
        <authorList>
            <person name="Nunoura T."/>
            <person name="Takaki Y."/>
            <person name="Kakuta J."/>
            <person name="Nishi S."/>
            <person name="Sugahara J."/>
            <person name="Kazama H."/>
            <person name="Chee G."/>
            <person name="Hattori M."/>
            <person name="Kanai A."/>
            <person name="Atomi H."/>
            <person name="Takai K."/>
            <person name="Takami H."/>
        </authorList>
    </citation>
    <scope>NUCLEOTIDE SEQUENCE [LARGE SCALE GENOMIC DNA]</scope>
</reference>
<keyword evidence="1" id="KW-0067">ATP-binding</keyword>
<proteinExistence type="inferred from homology"/>
<comment type="similarity">
    <text evidence="1">Belongs to the GHMP kinase family. PoK subfamily.</text>
</comment>
<protein>
    <recommendedName>
        <fullName evidence="1">Pantoate kinase</fullName>
        <shortName evidence="1">PoK</shortName>
        <ecNumber evidence="1">2.7.1.169</ecNumber>
    </recommendedName>
</protein>
<evidence type="ECO:0000256" key="1">
    <source>
        <dbReference type="HAMAP-Rule" id="MF_02223"/>
    </source>
</evidence>
<dbReference type="STRING" id="311458.CSUB_C0904"/>
<dbReference type="HAMAP" id="MF_02223">
    <property type="entry name" value="Pantoate_kinase"/>
    <property type="match status" value="1"/>
</dbReference>
<dbReference type="EMBL" id="AP011849">
    <property type="protein sequence ID" value="BAJ47892.1"/>
    <property type="molecule type" value="Genomic_DNA"/>
</dbReference>
<evidence type="ECO:0000259" key="2">
    <source>
        <dbReference type="Pfam" id="PF00288"/>
    </source>
</evidence>
<dbReference type="UniPathway" id="UPA00241"/>
<dbReference type="KEGG" id="csu:CSUB_C0904"/>
<evidence type="ECO:0000313" key="6">
    <source>
        <dbReference type="EMBL" id="BAJ50761.1"/>
    </source>
</evidence>
<dbReference type="GO" id="GO:0016301">
    <property type="term" value="F:kinase activity"/>
    <property type="evidence" value="ECO:0007669"/>
    <property type="project" value="UniProtKB-UniRule"/>
</dbReference>
<feature type="domain" description="GHMP kinase N-terminal" evidence="2">
    <location>
        <begin position="75"/>
        <end position="143"/>
    </location>
</feature>
<dbReference type="Proteomes" id="UP000008120">
    <property type="component" value="Chromosome"/>
</dbReference>
<dbReference type="Gene3D" id="3.30.230.10">
    <property type="match status" value="1"/>
</dbReference>
<evidence type="ECO:0000313" key="3">
    <source>
        <dbReference type="EMBL" id="BAJ47892.1"/>
    </source>
</evidence>
<reference evidence="3 7" key="1">
    <citation type="journal article" date="2005" name="Environ. Microbiol.">
        <title>Genetic and functional properties of uncultivated thermophilic crenarchaeotes from a subsurface gold mine as revealed by analysis of genome fragments.</title>
        <authorList>
            <person name="Nunoura T."/>
            <person name="Hirayama H."/>
            <person name="Takami H."/>
            <person name="Oida H."/>
            <person name="Nishi S."/>
            <person name="Shimamura S."/>
            <person name="Suzuki Y."/>
            <person name="Inagaki F."/>
            <person name="Takai K."/>
            <person name="Nealson K.H."/>
            <person name="Horikoshi K."/>
        </authorList>
    </citation>
    <scope>NUCLEOTIDE SEQUENCE [LARGE SCALE GENOMIC DNA]</scope>
</reference>
<dbReference type="PANTHER" id="PTHR42282:SF1">
    <property type="entry name" value="PANTOATE KINASE"/>
    <property type="match status" value="1"/>
</dbReference>
<dbReference type="PANTHER" id="PTHR42282">
    <property type="entry name" value="PANTOATE KINASE-RELATED"/>
    <property type="match status" value="1"/>
</dbReference>
<dbReference type="InterPro" id="IPR014721">
    <property type="entry name" value="Ribsml_uS5_D2-typ_fold_subgr"/>
</dbReference>
<keyword evidence="1" id="KW-0547">Nucleotide-binding</keyword>
<evidence type="ECO:0000313" key="4">
    <source>
        <dbReference type="EMBL" id="BAJ47957.1"/>
    </source>
</evidence>
<dbReference type="GO" id="GO:0005524">
    <property type="term" value="F:ATP binding"/>
    <property type="evidence" value="ECO:0007669"/>
    <property type="project" value="UniProtKB-KW"/>
</dbReference>
<dbReference type="EMBL" id="AP011850">
    <property type="protein sequence ID" value="BAJ47957.1"/>
    <property type="molecule type" value="Genomic_DNA"/>
</dbReference>
<keyword evidence="1" id="KW-0418">Kinase</keyword>
<dbReference type="BioCyc" id="CCAL311458:G131R-916-MONOMER"/>
<dbReference type="SUPFAM" id="SSF54211">
    <property type="entry name" value="Ribosomal protein S5 domain 2-like"/>
    <property type="match status" value="1"/>
</dbReference>
<comment type="pathway">
    <text evidence="1">Cofactor biosynthesis; coenzyme A biosynthesis.</text>
</comment>